<evidence type="ECO:0000313" key="3">
    <source>
        <dbReference type="Proteomes" id="UP000323426"/>
    </source>
</evidence>
<keyword evidence="3" id="KW-1185">Reference proteome</keyword>
<feature type="domain" description="Exonuclease" evidence="1">
    <location>
        <begin position="2"/>
        <end position="188"/>
    </location>
</feature>
<gene>
    <name evidence="2" type="ORF">F0145_06790</name>
</gene>
<dbReference type="AlphaFoldDB" id="A0A5M6DLK4"/>
<dbReference type="CDD" id="cd06127">
    <property type="entry name" value="DEDDh"/>
    <property type="match status" value="1"/>
</dbReference>
<sequence>MHYVSIDLETTGTNPARHQIIEFGAIIENTNKNTDLQNLPRFKRIVKHPEYTGQAFAFNLNARIFQELVQPTGAAQFCEAPELAQQFKDFLLNNGYETDEGKDYVRILAAGKNFAAFDLAFLKNLPNWRDHIRISQQILDPAMYYINFKEDQKLPSLEECKRRAGFEDVTVSHDALDDALDVVRLLRQHY</sequence>
<name>A0A5M6DLK4_9BACT</name>
<dbReference type="Pfam" id="PF00929">
    <property type="entry name" value="RNase_T"/>
    <property type="match status" value="1"/>
</dbReference>
<reference evidence="2 3" key="1">
    <citation type="submission" date="2019-09" db="EMBL/GenBank/DDBJ databases">
        <title>Genome sequence and assembly of Adhaeribacter sp.</title>
        <authorList>
            <person name="Chhetri G."/>
        </authorList>
    </citation>
    <scope>NUCLEOTIDE SEQUENCE [LARGE SCALE GENOMIC DNA]</scope>
    <source>
        <strain evidence="2 3">DK36</strain>
    </source>
</reference>
<proteinExistence type="predicted"/>
<dbReference type="Gene3D" id="3.30.420.10">
    <property type="entry name" value="Ribonuclease H-like superfamily/Ribonuclease H"/>
    <property type="match status" value="1"/>
</dbReference>
<dbReference type="RefSeq" id="WP_150087558.1">
    <property type="nucleotide sequence ID" value="NZ_VWSF01000003.1"/>
</dbReference>
<comment type="caution">
    <text evidence="2">The sequence shown here is derived from an EMBL/GenBank/DDBJ whole genome shotgun (WGS) entry which is preliminary data.</text>
</comment>
<dbReference type="InterPro" id="IPR012337">
    <property type="entry name" value="RNaseH-like_sf"/>
</dbReference>
<dbReference type="InterPro" id="IPR013520">
    <property type="entry name" value="Ribonucl_H"/>
</dbReference>
<accession>A0A5M6DLK4</accession>
<dbReference type="Proteomes" id="UP000323426">
    <property type="component" value="Unassembled WGS sequence"/>
</dbReference>
<dbReference type="SMART" id="SM00479">
    <property type="entry name" value="EXOIII"/>
    <property type="match status" value="1"/>
</dbReference>
<organism evidence="2 3">
    <name type="scientific">Adhaeribacter rhizoryzae</name>
    <dbReference type="NCBI Taxonomy" id="2607907"/>
    <lineage>
        <taxon>Bacteria</taxon>
        <taxon>Pseudomonadati</taxon>
        <taxon>Bacteroidota</taxon>
        <taxon>Cytophagia</taxon>
        <taxon>Cytophagales</taxon>
        <taxon>Hymenobacteraceae</taxon>
        <taxon>Adhaeribacter</taxon>
    </lineage>
</organism>
<dbReference type="EMBL" id="VWSF01000003">
    <property type="protein sequence ID" value="KAA5548427.1"/>
    <property type="molecule type" value="Genomic_DNA"/>
</dbReference>
<protein>
    <recommendedName>
        <fullName evidence="1">Exonuclease domain-containing protein</fullName>
    </recommendedName>
</protein>
<dbReference type="GO" id="GO:0006259">
    <property type="term" value="P:DNA metabolic process"/>
    <property type="evidence" value="ECO:0007669"/>
    <property type="project" value="UniProtKB-ARBA"/>
</dbReference>
<evidence type="ECO:0000313" key="2">
    <source>
        <dbReference type="EMBL" id="KAA5548427.1"/>
    </source>
</evidence>
<dbReference type="GO" id="GO:0004527">
    <property type="term" value="F:exonuclease activity"/>
    <property type="evidence" value="ECO:0007669"/>
    <property type="project" value="UniProtKB-ARBA"/>
</dbReference>
<dbReference type="GO" id="GO:0003676">
    <property type="term" value="F:nucleic acid binding"/>
    <property type="evidence" value="ECO:0007669"/>
    <property type="project" value="InterPro"/>
</dbReference>
<dbReference type="SUPFAM" id="SSF53098">
    <property type="entry name" value="Ribonuclease H-like"/>
    <property type="match status" value="1"/>
</dbReference>
<dbReference type="InterPro" id="IPR036397">
    <property type="entry name" value="RNaseH_sf"/>
</dbReference>
<evidence type="ECO:0000259" key="1">
    <source>
        <dbReference type="SMART" id="SM00479"/>
    </source>
</evidence>